<feature type="compositionally biased region" description="Pro residues" evidence="7">
    <location>
        <begin position="290"/>
        <end position="302"/>
    </location>
</feature>
<dbReference type="SUPFAM" id="SSF47113">
    <property type="entry name" value="Histone-fold"/>
    <property type="match status" value="1"/>
</dbReference>
<evidence type="ECO:0000256" key="5">
    <source>
        <dbReference type="ARBA" id="ARBA00023242"/>
    </source>
</evidence>
<feature type="coiled-coil region" evidence="6">
    <location>
        <begin position="211"/>
        <end position="263"/>
    </location>
</feature>
<evidence type="ECO:0000256" key="2">
    <source>
        <dbReference type="ARBA" id="ARBA00007530"/>
    </source>
</evidence>
<dbReference type="PANTHER" id="PTHR12264">
    <property type="entry name" value="TRANSCRIPTION INITIATION FACTOR TFIID SUBUNIT 12"/>
    <property type="match status" value="1"/>
</dbReference>
<feature type="compositionally biased region" description="Pro residues" evidence="7">
    <location>
        <begin position="329"/>
        <end position="340"/>
    </location>
</feature>
<keyword evidence="5" id="KW-0539">Nucleus</keyword>
<feature type="compositionally biased region" description="Polar residues" evidence="7">
    <location>
        <begin position="419"/>
        <end position="434"/>
    </location>
</feature>
<evidence type="ECO:0000256" key="6">
    <source>
        <dbReference type="SAM" id="Coils"/>
    </source>
</evidence>
<evidence type="ECO:0000259" key="8">
    <source>
        <dbReference type="Pfam" id="PF03847"/>
    </source>
</evidence>
<dbReference type="OrthoDB" id="2193432at2759"/>
<dbReference type="Gene3D" id="1.10.20.10">
    <property type="entry name" value="Histone, subunit A"/>
    <property type="match status" value="1"/>
</dbReference>
<proteinExistence type="inferred from homology"/>
<protein>
    <recommendedName>
        <fullName evidence="8">Transcription initiation factor TFIID subunit 12 domain-containing protein</fullName>
    </recommendedName>
</protein>
<feature type="compositionally biased region" description="Low complexity" evidence="7">
    <location>
        <begin position="1"/>
        <end position="19"/>
    </location>
</feature>
<feature type="domain" description="Transcription initiation factor TFIID subunit 12" evidence="8">
    <location>
        <begin position="545"/>
        <end position="614"/>
    </location>
</feature>
<evidence type="ECO:0000256" key="1">
    <source>
        <dbReference type="ARBA" id="ARBA00004123"/>
    </source>
</evidence>
<dbReference type="PANTHER" id="PTHR12264:SF21">
    <property type="entry name" value="TRANSCRIPTION INITIATION FACTOR TFIID SUBUNIT 12"/>
    <property type="match status" value="1"/>
</dbReference>
<feature type="compositionally biased region" description="Low complexity" evidence="7">
    <location>
        <begin position="277"/>
        <end position="289"/>
    </location>
</feature>
<evidence type="ECO:0000313" key="9">
    <source>
        <dbReference type="EMBL" id="KAF2639962.1"/>
    </source>
</evidence>
<feature type="compositionally biased region" description="Low complexity" evidence="7">
    <location>
        <begin position="364"/>
        <end position="381"/>
    </location>
</feature>
<dbReference type="Proteomes" id="UP000799753">
    <property type="component" value="Unassembled WGS sequence"/>
</dbReference>
<feature type="compositionally biased region" description="Pro residues" evidence="7">
    <location>
        <begin position="489"/>
        <end position="500"/>
    </location>
</feature>
<keyword evidence="6" id="KW-0175">Coiled coil</keyword>
<feature type="compositionally biased region" description="Low complexity" evidence="7">
    <location>
        <begin position="316"/>
        <end position="328"/>
    </location>
</feature>
<evidence type="ECO:0000256" key="3">
    <source>
        <dbReference type="ARBA" id="ARBA00023015"/>
    </source>
</evidence>
<dbReference type="Pfam" id="PF03847">
    <property type="entry name" value="TFIID_20kDa"/>
    <property type="match status" value="1"/>
</dbReference>
<dbReference type="AlphaFoldDB" id="A0A6A6RYB6"/>
<comment type="similarity">
    <text evidence="2">Belongs to the TAF12 family.</text>
</comment>
<feature type="region of interest" description="Disordered" evidence="7">
    <location>
        <begin position="79"/>
        <end position="165"/>
    </location>
</feature>
<accession>A0A6A6RYB6</accession>
<organism evidence="9 10">
    <name type="scientific">Massarina eburnea CBS 473.64</name>
    <dbReference type="NCBI Taxonomy" id="1395130"/>
    <lineage>
        <taxon>Eukaryota</taxon>
        <taxon>Fungi</taxon>
        <taxon>Dikarya</taxon>
        <taxon>Ascomycota</taxon>
        <taxon>Pezizomycotina</taxon>
        <taxon>Dothideomycetes</taxon>
        <taxon>Pleosporomycetidae</taxon>
        <taxon>Pleosporales</taxon>
        <taxon>Massarineae</taxon>
        <taxon>Massarinaceae</taxon>
        <taxon>Massarina</taxon>
    </lineage>
</organism>
<dbReference type="EMBL" id="MU006785">
    <property type="protein sequence ID" value="KAF2639962.1"/>
    <property type="molecule type" value="Genomic_DNA"/>
</dbReference>
<dbReference type="GO" id="GO:0017025">
    <property type="term" value="F:TBP-class protein binding"/>
    <property type="evidence" value="ECO:0007669"/>
    <property type="project" value="TreeGrafter"/>
</dbReference>
<reference evidence="9" key="1">
    <citation type="journal article" date="2020" name="Stud. Mycol.">
        <title>101 Dothideomycetes genomes: a test case for predicting lifestyles and emergence of pathogens.</title>
        <authorList>
            <person name="Haridas S."/>
            <person name="Albert R."/>
            <person name="Binder M."/>
            <person name="Bloem J."/>
            <person name="Labutti K."/>
            <person name="Salamov A."/>
            <person name="Andreopoulos B."/>
            <person name="Baker S."/>
            <person name="Barry K."/>
            <person name="Bills G."/>
            <person name="Bluhm B."/>
            <person name="Cannon C."/>
            <person name="Castanera R."/>
            <person name="Culley D."/>
            <person name="Daum C."/>
            <person name="Ezra D."/>
            <person name="Gonzalez J."/>
            <person name="Henrissat B."/>
            <person name="Kuo A."/>
            <person name="Liang C."/>
            <person name="Lipzen A."/>
            <person name="Lutzoni F."/>
            <person name="Magnuson J."/>
            <person name="Mondo S."/>
            <person name="Nolan M."/>
            <person name="Ohm R."/>
            <person name="Pangilinan J."/>
            <person name="Park H.-J."/>
            <person name="Ramirez L."/>
            <person name="Alfaro M."/>
            <person name="Sun H."/>
            <person name="Tritt A."/>
            <person name="Yoshinaga Y."/>
            <person name="Zwiers L.-H."/>
            <person name="Turgeon B."/>
            <person name="Goodwin S."/>
            <person name="Spatafora J."/>
            <person name="Crous P."/>
            <person name="Grigoriev I."/>
        </authorList>
    </citation>
    <scope>NUCLEOTIDE SEQUENCE</scope>
    <source>
        <strain evidence="9">CBS 473.64</strain>
    </source>
</reference>
<feature type="region of interest" description="Disordered" evidence="7">
    <location>
        <begin position="264"/>
        <end position="533"/>
    </location>
</feature>
<keyword evidence="3" id="KW-0805">Transcription regulation</keyword>
<dbReference type="GO" id="GO:0005669">
    <property type="term" value="C:transcription factor TFIID complex"/>
    <property type="evidence" value="ECO:0007669"/>
    <property type="project" value="InterPro"/>
</dbReference>
<dbReference type="GO" id="GO:0046982">
    <property type="term" value="F:protein heterodimerization activity"/>
    <property type="evidence" value="ECO:0007669"/>
    <property type="project" value="InterPro"/>
</dbReference>
<gene>
    <name evidence="9" type="ORF">P280DRAFT_469704</name>
</gene>
<feature type="compositionally biased region" description="Polar residues" evidence="7">
    <location>
        <begin position="449"/>
        <end position="465"/>
    </location>
</feature>
<evidence type="ECO:0000256" key="7">
    <source>
        <dbReference type="SAM" id="MobiDB-lite"/>
    </source>
</evidence>
<dbReference type="GO" id="GO:0000124">
    <property type="term" value="C:SAGA complex"/>
    <property type="evidence" value="ECO:0007669"/>
    <property type="project" value="InterPro"/>
</dbReference>
<name>A0A6A6RYB6_9PLEO</name>
<sequence length="655" mass="72906">MSNPPSQGAAPPQQQQGMQLLKTDDIPKLQCLNNDMKQKYRPIVQNLWQIIQTKPQGSAEYTQARAKLQDWSQKLIAQERQHRAKIKQQQSQNQGQPAQQGQTQQTPQSQQGQQGQQSQPGQPALQQPPQQAPSQLQPQLQPPMQQPANPAQQPRPPQANPQQPTVDPEIIKHVQGFKFYLPANGPLMGTPDGDAKIKEMRNSYLMALNRQQKATQRIKMLNNMAEQKQQAGQEVPQELITQKQNMEKEYNTAKEFVENFRRKQGQNKIEQDQRRSQQPGQAQPNQQLPPTAPPQQRQPPQPTVKEEPQIKIEGGQMQQAPLVQQQQPQQPPPPPQPQPQPQQQQFASMPSGPPAQQPGPAPSLPQQQQQQRPPLNPHQPNSMPQQTQNPQFVQPGPPQPHQQQRPPLNPHPPNSMPQVHQQNHAQSATPTASNVPPAPLSHQAAVSAAQRSYSNQEAQRTTTPMQGGAQGNFHTPGSREREQLNNPKMPIPRNLPPMPTQPVGMGQARPTMSGPTNGAPGPMGQPVISKFPPFQLEGENDRVLSKRKLDELVRQVTGGSEEALTPEVEEAVLQLADDFVDTVIGNACKLSKLRESSQLDVRDIQMVLERNYNIRIPGYASDEVRTVRRLVPAPGWTQKMNAVQAAKVMGGKNDI</sequence>
<dbReference type="GO" id="GO:0003677">
    <property type="term" value="F:DNA binding"/>
    <property type="evidence" value="ECO:0007669"/>
    <property type="project" value="TreeGrafter"/>
</dbReference>
<evidence type="ECO:0000313" key="10">
    <source>
        <dbReference type="Proteomes" id="UP000799753"/>
    </source>
</evidence>
<dbReference type="GO" id="GO:0051123">
    <property type="term" value="P:RNA polymerase II preinitiation complex assembly"/>
    <property type="evidence" value="ECO:0007669"/>
    <property type="project" value="TreeGrafter"/>
</dbReference>
<keyword evidence="4" id="KW-0804">Transcription</keyword>
<evidence type="ECO:0000256" key="4">
    <source>
        <dbReference type="ARBA" id="ARBA00023163"/>
    </source>
</evidence>
<feature type="compositionally biased region" description="Low complexity" evidence="7">
    <location>
        <begin position="88"/>
        <end position="139"/>
    </location>
</feature>
<keyword evidence="10" id="KW-1185">Reference proteome</keyword>
<feature type="compositionally biased region" description="Pro residues" evidence="7">
    <location>
        <begin position="351"/>
        <end position="363"/>
    </location>
</feature>
<dbReference type="CDD" id="cd07981">
    <property type="entry name" value="HFD_TAF12"/>
    <property type="match status" value="1"/>
</dbReference>
<dbReference type="InterPro" id="IPR003228">
    <property type="entry name" value="TFIID_TAF12_dom"/>
</dbReference>
<dbReference type="InterPro" id="IPR009072">
    <property type="entry name" value="Histone-fold"/>
</dbReference>
<dbReference type="FunFam" id="1.10.20.10:FF:000037">
    <property type="entry name" value="Transcription initiation factor TFIID subunit 12"/>
    <property type="match status" value="1"/>
</dbReference>
<feature type="region of interest" description="Disordered" evidence="7">
    <location>
        <begin position="1"/>
        <end position="22"/>
    </location>
</feature>
<comment type="subcellular location">
    <subcellularLocation>
        <location evidence="1">Nucleus</location>
    </subcellularLocation>
</comment>
<dbReference type="InterPro" id="IPR037794">
    <property type="entry name" value="TAF12"/>
</dbReference>